<comment type="caution">
    <text evidence="1">The sequence shown here is derived from an EMBL/GenBank/DDBJ whole genome shotgun (WGS) entry which is preliminary data.</text>
</comment>
<name>A0A1S9PKL9_9SPHI</name>
<proteinExistence type="predicted"/>
<dbReference type="RefSeq" id="WP_078346782.1">
    <property type="nucleotide sequence ID" value="NZ_MBTF01000002.1"/>
</dbReference>
<evidence type="ECO:0000313" key="2">
    <source>
        <dbReference type="Proteomes" id="UP000189739"/>
    </source>
</evidence>
<accession>A0A1S9PKL9</accession>
<dbReference type="Proteomes" id="UP000189739">
    <property type="component" value="Unassembled WGS sequence"/>
</dbReference>
<organism evidence="1 2">
    <name type="scientific">Mucilaginibacter pedocola</name>
    <dbReference type="NCBI Taxonomy" id="1792845"/>
    <lineage>
        <taxon>Bacteria</taxon>
        <taxon>Pseudomonadati</taxon>
        <taxon>Bacteroidota</taxon>
        <taxon>Sphingobacteriia</taxon>
        <taxon>Sphingobacteriales</taxon>
        <taxon>Sphingobacteriaceae</taxon>
        <taxon>Mucilaginibacter</taxon>
    </lineage>
</organism>
<protein>
    <submittedName>
        <fullName evidence="1">Uncharacterized protein</fullName>
    </submittedName>
</protein>
<reference evidence="1 2" key="1">
    <citation type="submission" date="2016-07" db="EMBL/GenBank/DDBJ databases">
        <title>Genomic analysis of zinc-resistant bacterium Mucilaginibacter pedocola TBZ30.</title>
        <authorList>
            <person name="Huang J."/>
            <person name="Tang J."/>
        </authorList>
    </citation>
    <scope>NUCLEOTIDE SEQUENCE [LARGE SCALE GENOMIC DNA]</scope>
    <source>
        <strain evidence="1 2">TBZ30</strain>
    </source>
</reference>
<sequence>MKYTASRLSEGNKVFPAEIYTEENGITIKIPGLFSGDTTTIAYESISAVEIDTPMIGYSTIRFYHSGNKVEAHGFTKHDVEEIKDYIENGRRRARSNG</sequence>
<evidence type="ECO:0000313" key="1">
    <source>
        <dbReference type="EMBL" id="OOQ61497.1"/>
    </source>
</evidence>
<keyword evidence="2" id="KW-1185">Reference proteome</keyword>
<dbReference type="AlphaFoldDB" id="A0A1S9PKL9"/>
<dbReference type="OrthoDB" id="767976at2"/>
<dbReference type="EMBL" id="MBTF01000002">
    <property type="protein sequence ID" value="OOQ61497.1"/>
    <property type="molecule type" value="Genomic_DNA"/>
</dbReference>
<gene>
    <name evidence="1" type="ORF">BC343_20950</name>
</gene>